<dbReference type="EMBL" id="QJKJ01003153">
    <property type="protein sequence ID" value="RDX99723.1"/>
    <property type="molecule type" value="Genomic_DNA"/>
</dbReference>
<proteinExistence type="predicted"/>
<dbReference type="AlphaFoldDB" id="A0A371HAJ9"/>
<feature type="non-terminal residue" evidence="2">
    <location>
        <position position="1"/>
    </location>
</feature>
<evidence type="ECO:0000259" key="1">
    <source>
        <dbReference type="Pfam" id="PF07727"/>
    </source>
</evidence>
<dbReference type="Pfam" id="PF07727">
    <property type="entry name" value="RVT_2"/>
    <property type="match status" value="1"/>
</dbReference>
<name>A0A371HAJ9_MUCPR</name>
<gene>
    <name evidence="2" type="ORF">CR513_17186</name>
</gene>
<dbReference type="Proteomes" id="UP000257109">
    <property type="component" value="Unassembled WGS sequence"/>
</dbReference>
<dbReference type="PANTHER" id="PTHR11439">
    <property type="entry name" value="GAG-POL-RELATED RETROTRANSPOSON"/>
    <property type="match status" value="1"/>
</dbReference>
<feature type="domain" description="Reverse transcriptase Ty1/copia-type" evidence="1">
    <location>
        <begin position="25"/>
        <end position="100"/>
    </location>
</feature>
<accession>A0A371HAJ9</accession>
<reference evidence="2" key="1">
    <citation type="submission" date="2018-05" db="EMBL/GenBank/DDBJ databases">
        <title>Draft genome of Mucuna pruriens seed.</title>
        <authorList>
            <person name="Nnadi N.E."/>
            <person name="Vos R."/>
            <person name="Hasami M.H."/>
            <person name="Devisetty U.K."/>
            <person name="Aguiy J.C."/>
        </authorList>
    </citation>
    <scope>NUCLEOTIDE SEQUENCE [LARGE SCALE GENOMIC DNA]</scope>
    <source>
        <strain evidence="2">JCA_2017</strain>
    </source>
</reference>
<dbReference type="InterPro" id="IPR013103">
    <property type="entry name" value="RVT_2"/>
</dbReference>
<comment type="caution">
    <text evidence="2">The sequence shown here is derived from an EMBL/GenBank/DDBJ whole genome shotgun (WGS) entry which is preliminary data.</text>
</comment>
<protein>
    <recommendedName>
        <fullName evidence="1">Reverse transcriptase Ty1/copia-type domain-containing protein</fullName>
    </recommendedName>
</protein>
<dbReference type="STRING" id="157652.A0A371HAJ9"/>
<sequence>MESVSLRVTEEGDMMHLTLLAKVEQSSFLNGPLEEEVYVCQPPGFEVTGHEDKVCRLKKALYGLKQAPQAWNRRIGCFLLQLDFNKGTIEHGVYVRATASDLIQPDIAYGVRLISRFMDHPRLSHLHAAKRILRYVKGTLDYRLLFSKRVYSNTLAMRPLQTYRCQQSTMVSDHAIVRTCEAILDSSLMQTILLDSAHSPDLDLPIALRKGTHSTRNPYPYYINLSYHKFSSVHCACLSSLSCVFIPNSPNEALAHPEWHQTMIDELCVLQSNGTWELTIKVGPDCQIDRFKARMVAKGYTKGESYLEVEFVIEPLPFPTHDVIESLSVPTQDVQVQVQEVMKLALVPKQVQLSKLEVSILENLIEDVTDDMSIALRKGKRSCIKYPISQIVCTDHLFVQHQSFIVAIDAIKTPTSVQKL</sequence>
<evidence type="ECO:0000313" key="3">
    <source>
        <dbReference type="Proteomes" id="UP000257109"/>
    </source>
</evidence>
<evidence type="ECO:0000313" key="2">
    <source>
        <dbReference type="EMBL" id="RDX99723.1"/>
    </source>
</evidence>
<keyword evidence="3" id="KW-1185">Reference proteome</keyword>
<dbReference type="OrthoDB" id="1688654at2759"/>
<dbReference type="PANTHER" id="PTHR11439:SF483">
    <property type="entry name" value="PEPTIDE SYNTHASE GLIP-LIKE, PUTATIVE (AFU_ORTHOLOGUE AFUA_3G12920)-RELATED"/>
    <property type="match status" value="1"/>
</dbReference>
<organism evidence="2 3">
    <name type="scientific">Mucuna pruriens</name>
    <name type="common">Velvet bean</name>
    <name type="synonym">Dolichos pruriens</name>
    <dbReference type="NCBI Taxonomy" id="157652"/>
    <lineage>
        <taxon>Eukaryota</taxon>
        <taxon>Viridiplantae</taxon>
        <taxon>Streptophyta</taxon>
        <taxon>Embryophyta</taxon>
        <taxon>Tracheophyta</taxon>
        <taxon>Spermatophyta</taxon>
        <taxon>Magnoliopsida</taxon>
        <taxon>eudicotyledons</taxon>
        <taxon>Gunneridae</taxon>
        <taxon>Pentapetalae</taxon>
        <taxon>rosids</taxon>
        <taxon>fabids</taxon>
        <taxon>Fabales</taxon>
        <taxon>Fabaceae</taxon>
        <taxon>Papilionoideae</taxon>
        <taxon>50 kb inversion clade</taxon>
        <taxon>NPAAA clade</taxon>
        <taxon>indigoferoid/millettioid clade</taxon>
        <taxon>Phaseoleae</taxon>
        <taxon>Mucuna</taxon>
    </lineage>
</organism>